<organism evidence="1">
    <name type="scientific">mine drainage metagenome</name>
    <dbReference type="NCBI Taxonomy" id="410659"/>
    <lineage>
        <taxon>unclassified sequences</taxon>
        <taxon>metagenomes</taxon>
        <taxon>ecological metagenomes</taxon>
    </lineage>
</organism>
<proteinExistence type="predicted"/>
<comment type="caution">
    <text evidence="1">The sequence shown here is derived from an EMBL/GenBank/DDBJ whole genome shotgun (WGS) entry which is preliminary data.</text>
</comment>
<name>E6QJ70_9ZZZZ</name>
<protein>
    <submittedName>
        <fullName evidence="1">Uncharacterized protein</fullName>
    </submittedName>
</protein>
<sequence>MHKMLPFYPVFGQATGLGDDKVCASLMARDIVGLQKAELERIVTGPMGWASS</sequence>
<evidence type="ECO:0000313" key="1">
    <source>
        <dbReference type="EMBL" id="CBI07286.1"/>
    </source>
</evidence>
<dbReference type="AlphaFoldDB" id="E6QJ70"/>
<gene>
    <name evidence="1" type="ORF">CARN6_0616</name>
</gene>
<dbReference type="EMBL" id="CABQ01000084">
    <property type="protein sequence ID" value="CBI07286.1"/>
    <property type="molecule type" value="Genomic_DNA"/>
</dbReference>
<accession>E6QJ70</accession>
<reference evidence="1" key="1">
    <citation type="submission" date="2009-10" db="EMBL/GenBank/DDBJ databases">
        <title>Diversity of trophic interactions inside an arsenic-rich microbial ecosystem.</title>
        <authorList>
            <person name="Bertin P.N."/>
            <person name="Heinrich-Salmeron A."/>
            <person name="Pelletier E."/>
            <person name="Goulhen-Chollet F."/>
            <person name="Arsene-Ploetze F."/>
            <person name="Gallien S."/>
            <person name="Calteau A."/>
            <person name="Vallenet D."/>
            <person name="Casiot C."/>
            <person name="Chane-Woon-Ming B."/>
            <person name="Giloteaux L."/>
            <person name="Barakat M."/>
            <person name="Bonnefoy V."/>
            <person name="Bruneel O."/>
            <person name="Chandler M."/>
            <person name="Cleiss J."/>
            <person name="Duran R."/>
            <person name="Elbaz-Poulichet F."/>
            <person name="Fonknechten N."/>
            <person name="Lauga B."/>
            <person name="Mornico D."/>
            <person name="Ortet P."/>
            <person name="Schaeffer C."/>
            <person name="Siguier P."/>
            <person name="Alexander Thil Smith A."/>
            <person name="Van Dorsselaer A."/>
            <person name="Weissenbach J."/>
            <person name="Medigue C."/>
            <person name="Le Paslier D."/>
        </authorList>
    </citation>
    <scope>NUCLEOTIDE SEQUENCE</scope>
</reference>